<keyword evidence="1" id="KW-0812">Transmembrane</keyword>
<keyword evidence="3" id="KW-1185">Reference proteome</keyword>
<gene>
    <name evidence="2" type="ORF">SAMN05421665_1059</name>
</gene>
<dbReference type="EMBL" id="FTPR01000001">
    <property type="protein sequence ID" value="SIT80135.1"/>
    <property type="molecule type" value="Genomic_DNA"/>
</dbReference>
<protein>
    <submittedName>
        <fullName evidence="2">Uncharacterized protein</fullName>
    </submittedName>
</protein>
<evidence type="ECO:0000256" key="1">
    <source>
        <dbReference type="SAM" id="Phobius"/>
    </source>
</evidence>
<sequence>MTDIDINAGGIVNHVARTTPFATEDQYWGYKVLSRESAPVSVMVGQAISFFFGICLVTATFGVLVLPTLFFDGNFGFMRIGAAVLMGAIGCYLLWFASRGSMADVHIDTKAREIREVVANRFGSPTTVGLYAFDEISGIYLEMDETGGQSQLLLGYNDSANAIRVAKGTEAQLLPLRDRLAADLL</sequence>
<feature type="transmembrane region" description="Helical" evidence="1">
    <location>
        <begin position="77"/>
        <end position="97"/>
    </location>
</feature>
<reference evidence="3" key="1">
    <citation type="submission" date="2017-01" db="EMBL/GenBank/DDBJ databases">
        <authorList>
            <person name="Varghese N."/>
            <person name="Submissions S."/>
        </authorList>
    </citation>
    <scope>NUCLEOTIDE SEQUENCE [LARGE SCALE GENOMIC DNA]</scope>
    <source>
        <strain evidence="3">DSM 29591</strain>
    </source>
</reference>
<dbReference type="RefSeq" id="WP_076658635.1">
    <property type="nucleotide sequence ID" value="NZ_FTPR01000001.1"/>
</dbReference>
<proteinExistence type="predicted"/>
<dbReference type="OrthoDB" id="7867991at2"/>
<evidence type="ECO:0000313" key="2">
    <source>
        <dbReference type="EMBL" id="SIT80135.1"/>
    </source>
</evidence>
<keyword evidence="1" id="KW-0472">Membrane</keyword>
<accession>A0A1R3WPK5</accession>
<feature type="transmembrane region" description="Helical" evidence="1">
    <location>
        <begin position="50"/>
        <end position="71"/>
    </location>
</feature>
<dbReference type="Proteomes" id="UP000186997">
    <property type="component" value="Unassembled WGS sequence"/>
</dbReference>
<evidence type="ECO:0000313" key="3">
    <source>
        <dbReference type="Proteomes" id="UP000186997"/>
    </source>
</evidence>
<name>A0A1R3WPK5_9RHOB</name>
<dbReference type="STRING" id="287098.SAMN05421665_1059"/>
<dbReference type="AlphaFoldDB" id="A0A1R3WPK5"/>
<keyword evidence="1" id="KW-1133">Transmembrane helix</keyword>
<organism evidence="2 3">
    <name type="scientific">Yoonia rosea</name>
    <dbReference type="NCBI Taxonomy" id="287098"/>
    <lineage>
        <taxon>Bacteria</taxon>
        <taxon>Pseudomonadati</taxon>
        <taxon>Pseudomonadota</taxon>
        <taxon>Alphaproteobacteria</taxon>
        <taxon>Rhodobacterales</taxon>
        <taxon>Paracoccaceae</taxon>
        <taxon>Yoonia</taxon>
    </lineage>
</organism>